<dbReference type="AlphaFoldDB" id="A0A8R1TNY4"/>
<name>A0A8R1TNY4_ONCVO</name>
<protein>
    <submittedName>
        <fullName evidence="2">Uncharacterized protein</fullName>
    </submittedName>
</protein>
<evidence type="ECO:0000313" key="2">
    <source>
        <dbReference type="EnsemblMetazoa" id="OVOC1593.1"/>
    </source>
</evidence>
<keyword evidence="1" id="KW-0732">Signal</keyword>
<keyword evidence="3" id="KW-1185">Reference proteome</keyword>
<sequence length="74" mass="8894">MVYTNDMVALIVLILSILEIDEKAKVAKEVPSDVERLNNYRKRGDGFRYERCDVDKFNLQQRFYSSIFIFSRYY</sequence>
<accession>A0A8R1TNY4</accession>
<dbReference type="EnsemblMetazoa" id="OVOC1593.1">
    <property type="protein sequence ID" value="OVOC1593.1"/>
    <property type="gene ID" value="WBGene00238402"/>
</dbReference>
<reference evidence="2" key="2">
    <citation type="submission" date="2022-06" db="UniProtKB">
        <authorList>
            <consortium name="EnsemblMetazoa"/>
        </authorList>
    </citation>
    <scope>IDENTIFICATION</scope>
</reference>
<dbReference type="EMBL" id="CMVM020000048">
    <property type="status" value="NOT_ANNOTATED_CDS"/>
    <property type="molecule type" value="Genomic_DNA"/>
</dbReference>
<feature type="chain" id="PRO_5035764735" evidence="1">
    <location>
        <begin position="25"/>
        <end position="74"/>
    </location>
</feature>
<organism evidence="2 3">
    <name type="scientific">Onchocerca volvulus</name>
    <dbReference type="NCBI Taxonomy" id="6282"/>
    <lineage>
        <taxon>Eukaryota</taxon>
        <taxon>Metazoa</taxon>
        <taxon>Ecdysozoa</taxon>
        <taxon>Nematoda</taxon>
        <taxon>Chromadorea</taxon>
        <taxon>Rhabditida</taxon>
        <taxon>Spirurina</taxon>
        <taxon>Spiruromorpha</taxon>
        <taxon>Filarioidea</taxon>
        <taxon>Onchocercidae</taxon>
        <taxon>Onchocerca</taxon>
    </lineage>
</organism>
<proteinExistence type="predicted"/>
<dbReference type="Proteomes" id="UP000024404">
    <property type="component" value="Unassembled WGS sequence"/>
</dbReference>
<evidence type="ECO:0000256" key="1">
    <source>
        <dbReference type="SAM" id="SignalP"/>
    </source>
</evidence>
<evidence type="ECO:0000313" key="3">
    <source>
        <dbReference type="Proteomes" id="UP000024404"/>
    </source>
</evidence>
<feature type="signal peptide" evidence="1">
    <location>
        <begin position="1"/>
        <end position="24"/>
    </location>
</feature>
<reference evidence="3" key="1">
    <citation type="submission" date="2013-10" db="EMBL/GenBank/DDBJ databases">
        <title>Genome sequencing of Onchocerca volvulus.</title>
        <authorList>
            <person name="Cotton J."/>
            <person name="Tsai J."/>
            <person name="Stanley E."/>
            <person name="Tracey A."/>
            <person name="Holroyd N."/>
            <person name="Lustigman S."/>
            <person name="Berriman M."/>
        </authorList>
    </citation>
    <scope>NUCLEOTIDE SEQUENCE</scope>
</reference>